<dbReference type="SUPFAM" id="SSF54928">
    <property type="entry name" value="RNA-binding domain, RBD"/>
    <property type="match status" value="2"/>
</dbReference>
<comment type="subcellular location">
    <subcellularLocation>
        <location evidence="1">Cytoplasm</location>
    </subcellularLocation>
</comment>
<evidence type="ECO:0000256" key="4">
    <source>
        <dbReference type="ARBA" id="ARBA00022737"/>
    </source>
</evidence>
<evidence type="ECO:0000256" key="7">
    <source>
        <dbReference type="SAM" id="MobiDB-lite"/>
    </source>
</evidence>
<dbReference type="GO" id="GO:0006417">
    <property type="term" value="P:regulation of translation"/>
    <property type="evidence" value="ECO:0007669"/>
    <property type="project" value="TreeGrafter"/>
</dbReference>
<feature type="compositionally biased region" description="Low complexity" evidence="7">
    <location>
        <begin position="47"/>
        <end position="61"/>
    </location>
</feature>
<dbReference type="PANTHER" id="PTHR48032">
    <property type="entry name" value="RNA-BINDING PROTEIN MUSASHI HOMOLOG RBP6"/>
    <property type="match status" value="1"/>
</dbReference>
<evidence type="ECO:0000256" key="2">
    <source>
        <dbReference type="ARBA" id="ARBA00006635"/>
    </source>
</evidence>
<dbReference type="InterPro" id="IPR034126">
    <property type="entry name" value="MSI_RRM2"/>
</dbReference>
<dbReference type="EMBL" id="GEEE01020610">
    <property type="protein sequence ID" value="JAP42615.1"/>
    <property type="molecule type" value="Transcribed_RNA"/>
</dbReference>
<dbReference type="AlphaFoldDB" id="A0A0X3NSP6"/>
<dbReference type="PROSITE" id="PS50102">
    <property type="entry name" value="RRM"/>
    <property type="match status" value="2"/>
</dbReference>
<keyword evidence="5 6" id="KW-0694">RNA-binding</keyword>
<dbReference type="CDD" id="cd12323">
    <property type="entry name" value="RRM2_MSI"/>
    <property type="match status" value="1"/>
</dbReference>
<evidence type="ECO:0000256" key="6">
    <source>
        <dbReference type="PROSITE-ProRule" id="PRU00176"/>
    </source>
</evidence>
<evidence type="ECO:0000259" key="8">
    <source>
        <dbReference type="PROSITE" id="PS50102"/>
    </source>
</evidence>
<dbReference type="Gene3D" id="3.30.70.330">
    <property type="match status" value="2"/>
</dbReference>
<gene>
    <name evidence="9" type="ORF">TR97792</name>
</gene>
<reference evidence="9" key="1">
    <citation type="submission" date="2016-01" db="EMBL/GenBank/DDBJ databases">
        <title>Reference transcriptome for the parasite Schistocephalus solidus: insights into the molecular evolution of parasitism.</title>
        <authorList>
            <person name="Hebert F.O."/>
            <person name="Grambauer S."/>
            <person name="Barber I."/>
            <person name="Landry C.R."/>
            <person name="Aubin-Horth N."/>
        </authorList>
    </citation>
    <scope>NUCLEOTIDE SEQUENCE</scope>
</reference>
<dbReference type="SMART" id="SM00360">
    <property type="entry name" value="RRM"/>
    <property type="match status" value="2"/>
</dbReference>
<evidence type="ECO:0000256" key="5">
    <source>
        <dbReference type="ARBA" id="ARBA00022884"/>
    </source>
</evidence>
<accession>A0A0X3NSP6</accession>
<dbReference type="Pfam" id="PF00076">
    <property type="entry name" value="RRM_1"/>
    <property type="match status" value="2"/>
</dbReference>
<dbReference type="InterPro" id="IPR000504">
    <property type="entry name" value="RRM_dom"/>
</dbReference>
<dbReference type="InterPro" id="IPR035979">
    <property type="entry name" value="RBD_domain_sf"/>
</dbReference>
<organism evidence="9">
    <name type="scientific">Schistocephalus solidus</name>
    <name type="common">Tapeworm</name>
    <dbReference type="NCBI Taxonomy" id="70667"/>
    <lineage>
        <taxon>Eukaryota</taxon>
        <taxon>Metazoa</taxon>
        <taxon>Spiralia</taxon>
        <taxon>Lophotrochozoa</taxon>
        <taxon>Platyhelminthes</taxon>
        <taxon>Cestoda</taxon>
        <taxon>Eucestoda</taxon>
        <taxon>Diphyllobothriidea</taxon>
        <taxon>Diphyllobothriidae</taxon>
        <taxon>Schistocephalus</taxon>
    </lineage>
</organism>
<evidence type="ECO:0000256" key="1">
    <source>
        <dbReference type="ARBA" id="ARBA00004496"/>
    </source>
</evidence>
<dbReference type="PANTHER" id="PTHR48032:SF18">
    <property type="entry name" value="RRM DOMAIN-CONTAINING PROTEIN"/>
    <property type="match status" value="1"/>
</dbReference>
<evidence type="ECO:0000256" key="3">
    <source>
        <dbReference type="ARBA" id="ARBA00022490"/>
    </source>
</evidence>
<keyword evidence="3" id="KW-0963">Cytoplasm</keyword>
<dbReference type="GO" id="GO:0005737">
    <property type="term" value="C:cytoplasm"/>
    <property type="evidence" value="ECO:0007669"/>
    <property type="project" value="UniProtKB-SubCell"/>
</dbReference>
<keyword evidence="4" id="KW-0677">Repeat</keyword>
<name>A0A0X3NSP6_SCHSO</name>
<evidence type="ECO:0000313" key="9">
    <source>
        <dbReference type="EMBL" id="JAP42615.1"/>
    </source>
</evidence>
<dbReference type="GO" id="GO:0003729">
    <property type="term" value="F:mRNA binding"/>
    <property type="evidence" value="ECO:0007669"/>
    <property type="project" value="TreeGrafter"/>
</dbReference>
<comment type="similarity">
    <text evidence="2">Belongs to the Musashi family.</text>
</comment>
<feature type="domain" description="RRM" evidence="8">
    <location>
        <begin position="102"/>
        <end position="183"/>
    </location>
</feature>
<sequence>MASMVVMERTISTSKSATKTTPSAYLNGTAVADVDIGGTNESAINAAAKASADSNDSISSSGTPEQEDETASHQGQNNFDMSLADNAGCIENNFQEFPNEPGKLFIGGLNPSTTIDKLKFYFQKYGEIKNSLIMRDIVTKKSRGFGFVTFVDPNAVESVLNDAPHMLDSKRIEPKIAVPKQTAMKVIANALSRTKKIFIGGVATSTTEEELLNYFSAFGSIECCELMMDKTTNRHRGFGFVTFESEESAEKVCRIHYHDINNKMVEAKKALPKEVLSTGNALVKQHQQQQRQQLLHPPIPFYLTNRLTVSEQTTKMVPGVGTVSGSSPVAMAVAALLASQQQQQQQQQQQKQQQNAQMCHNNVIHSGVPGMQNALTVPELMSLVSLAYPTSLLFQKADTMHLLSRSHPGSNVGTPTGGTDLSFSLPVAAAAATPLALSAAQQAVSASVTTATPSSFSMPKMLPPHTSSPQLLAAAAAAAPDFTGLSMAHMAAFPNISAYALAAAAAGMPQLYASPATAAQICCPAPQAPPPTVLQQAYGAGFGLSHLPTPLANASSLATTHSTTIDVEGLAISAVPPGIVISPLNPPLTNMGTLLSQQRLTTANQVPVSYANPVQQPVTSDSNSGFWFIPAKVPRENCSPFEMQTCVH</sequence>
<feature type="domain" description="RRM" evidence="8">
    <location>
        <begin position="195"/>
        <end position="272"/>
    </location>
</feature>
<protein>
    <recommendedName>
        <fullName evidence="8">RRM domain-containing protein</fullName>
    </recommendedName>
</protein>
<feature type="region of interest" description="Disordered" evidence="7">
    <location>
        <begin position="1"/>
        <end position="20"/>
    </location>
</feature>
<proteinExistence type="inferred from homology"/>
<feature type="region of interest" description="Disordered" evidence="7">
    <location>
        <begin position="47"/>
        <end position="78"/>
    </location>
</feature>
<dbReference type="InterPro" id="IPR012677">
    <property type="entry name" value="Nucleotide-bd_a/b_plait_sf"/>
</dbReference>